<feature type="domain" description="Choice-of-anchor I" evidence="1">
    <location>
        <begin position="56"/>
        <end position="542"/>
    </location>
</feature>
<dbReference type="Gene3D" id="2.130.10.10">
    <property type="entry name" value="YVTN repeat-like/Quinoprotein amine dehydrogenase"/>
    <property type="match status" value="1"/>
</dbReference>
<accession>A0ABU8F0Z9</accession>
<evidence type="ECO:0000313" key="2">
    <source>
        <dbReference type="EMBL" id="MEI4768683.1"/>
    </source>
</evidence>
<dbReference type="NCBIfam" id="NF038117">
    <property type="entry name" value="choice_anch_I"/>
    <property type="match status" value="1"/>
</dbReference>
<dbReference type="Pfam" id="PF22494">
    <property type="entry name" value="choice_anch_I"/>
    <property type="match status" value="1"/>
</dbReference>
<dbReference type="PANTHER" id="PTHR46928:SF1">
    <property type="entry name" value="MESENCHYME-SPECIFIC CELL SURFACE GLYCOPROTEIN"/>
    <property type="match status" value="1"/>
</dbReference>
<sequence>MNIKTKLITGVTAASILFAGSLPYNVIAKEQSSFVEYRSDNLKISQIGQYDSKSGIGGTEILAYDESLKKAFVTNGAKSGIDILSFKSLKSDKFTELKLEKRILLKDFGIENVDDITSIAAHPTKDLVAISAVANPKTDKGYIVFITKAGKYLNKVQVGSLPDMVTFTPDGSKAIVANEGEPSTDYKVDPEGTVSIIDVTVTPDKFKANTLSFQGVLLDDKVRVSSKGTTLQQLEPEYVTVSEDSKFAYISMQENNAIATVDLTAEKILHVKGLGVKDHSIVGNELDGKRDDKTNIERLPLLGLYMPDAIDTFTSGGKTYILTPNEGDSRDYEAYSEEAEIGDIADKIKLKAENYAGFTQEELDKMVADGLLNDMKKTKVTIENGLAADGTYEALYSYGGRSFSIFDAESMELVYDSGNEFEKITAEAMPEVFNTDNEEIAYDKRSSAKGPEPETVVSGMVNGKKYAFIALERVSGIMVYDLTVPFEPEFVRLISSRDYSEDIKGDVSPEGLRFISAENSPTGHALLAATHEVSGTVAVYELKEDVLNKKPTLKEKKDKKKK</sequence>
<evidence type="ECO:0000259" key="1">
    <source>
        <dbReference type="Pfam" id="PF22494"/>
    </source>
</evidence>
<dbReference type="EMBL" id="JBAWSY010000002">
    <property type="protein sequence ID" value="MEI4768683.1"/>
    <property type="molecule type" value="Genomic_DNA"/>
</dbReference>
<dbReference type="SUPFAM" id="SSF51004">
    <property type="entry name" value="C-terminal (heme d1) domain of cytochrome cd1-nitrite reductase"/>
    <property type="match status" value="1"/>
</dbReference>
<comment type="caution">
    <text evidence="2">The sequence shown here is derived from an EMBL/GenBank/DDBJ whole genome shotgun (WGS) entry which is preliminary data.</text>
</comment>
<protein>
    <submittedName>
        <fullName evidence="2">Choice-of-anchor I family protein</fullName>
    </submittedName>
</protein>
<keyword evidence="3" id="KW-1185">Reference proteome</keyword>
<dbReference type="PANTHER" id="PTHR46928">
    <property type="entry name" value="MESENCHYME-SPECIFIC CELL SURFACE GLYCOPROTEIN"/>
    <property type="match status" value="1"/>
</dbReference>
<reference evidence="2 3" key="1">
    <citation type="submission" date="2024-01" db="EMBL/GenBank/DDBJ databases">
        <title>Seven novel Bacillus-like species.</title>
        <authorList>
            <person name="Liu G."/>
        </authorList>
    </citation>
    <scope>NUCLEOTIDE SEQUENCE [LARGE SCALE GENOMIC DNA]</scope>
    <source>
        <strain evidence="2 3">FJAT-51614</strain>
    </source>
</reference>
<dbReference type="InterPro" id="IPR015943">
    <property type="entry name" value="WD40/YVTN_repeat-like_dom_sf"/>
</dbReference>
<organism evidence="2 3">
    <name type="scientific">Psychrobacillus mangrovi</name>
    <dbReference type="NCBI Taxonomy" id="3117745"/>
    <lineage>
        <taxon>Bacteria</taxon>
        <taxon>Bacillati</taxon>
        <taxon>Bacillota</taxon>
        <taxon>Bacilli</taxon>
        <taxon>Bacillales</taxon>
        <taxon>Bacillaceae</taxon>
        <taxon>Psychrobacillus</taxon>
    </lineage>
</organism>
<dbReference type="InterPro" id="IPR011048">
    <property type="entry name" value="Haem_d1_sf"/>
</dbReference>
<dbReference type="RefSeq" id="WP_336496239.1">
    <property type="nucleotide sequence ID" value="NZ_JBAWSY010000002.1"/>
</dbReference>
<gene>
    <name evidence="2" type="ORF">WAX74_03295</name>
</gene>
<evidence type="ECO:0000313" key="3">
    <source>
        <dbReference type="Proteomes" id="UP001364890"/>
    </source>
</evidence>
<name>A0ABU8F0Z9_9BACI</name>
<proteinExistence type="predicted"/>
<dbReference type="InterPro" id="IPR055188">
    <property type="entry name" value="Choice_anch_I"/>
</dbReference>
<dbReference type="InterPro" id="IPR052956">
    <property type="entry name" value="Mesenchyme-surface_protein"/>
</dbReference>
<dbReference type="Proteomes" id="UP001364890">
    <property type="component" value="Unassembled WGS sequence"/>
</dbReference>